<sequence length="278" mass="29583">MTLSTIAVHLDHTERCEARALLAARLAKRHGSHLRGIVPTSVRKEAVMPPRYAAEGLAVMVSPSLHLRRRAETVAHIFLDRVRGLGPPSFDVRLVDGEPVDAIVAQGRAGDLLIVGQADGSAAVEDAARRLPEEVMLHAGVSVLILPRTGRFDAVGDKVLVAWDGGREAAFSVRGALPLLRRASQVTLVSMEHARDAAAARCGCEAASWLRRHDIEAVVEQRAGCADFAATLLGCASMAGADLIVMGGYGHARSRERILGGVTRDVLARACVPVLMAH</sequence>
<dbReference type="Proteomes" id="UP000035170">
    <property type="component" value="Unassembled WGS sequence"/>
</dbReference>
<dbReference type="PATRIC" id="fig|34073.19.peg.5856"/>
<keyword evidence="4" id="KW-1185">Reference proteome</keyword>
<dbReference type="PRINTS" id="PR01438">
    <property type="entry name" value="UNVRSLSTRESS"/>
</dbReference>
<reference evidence="3 4" key="1">
    <citation type="submission" date="2015-03" db="EMBL/GenBank/DDBJ databases">
        <title>Genome sequence of Variovorax paradoxus TBEA6.</title>
        <authorList>
            <person name="Poehlein A."/>
            <person name="Schuldes J."/>
            <person name="Wuebbeler J.H."/>
            <person name="Hiessl S."/>
            <person name="Steinbuechel A."/>
            <person name="Daniel R."/>
        </authorList>
    </citation>
    <scope>NUCLEOTIDE SEQUENCE [LARGE SCALE GENOMIC DNA]</scope>
    <source>
        <strain evidence="3 4">TBEA6</strain>
    </source>
</reference>
<evidence type="ECO:0000256" key="1">
    <source>
        <dbReference type="ARBA" id="ARBA00008791"/>
    </source>
</evidence>
<name>A0A0H2LXI4_VARPD</name>
<comment type="similarity">
    <text evidence="1">Belongs to the universal stress protein A family.</text>
</comment>
<protein>
    <submittedName>
        <fullName evidence="3">Universal stress protein family protein</fullName>
    </submittedName>
</protein>
<proteinExistence type="inferred from homology"/>
<organism evidence="3 4">
    <name type="scientific">Variovorax paradoxus</name>
    <dbReference type="NCBI Taxonomy" id="34073"/>
    <lineage>
        <taxon>Bacteria</taxon>
        <taxon>Pseudomonadati</taxon>
        <taxon>Pseudomonadota</taxon>
        <taxon>Betaproteobacteria</taxon>
        <taxon>Burkholderiales</taxon>
        <taxon>Comamonadaceae</taxon>
        <taxon>Variovorax</taxon>
    </lineage>
</organism>
<gene>
    <name evidence="3" type="ORF">VPARA_57080</name>
</gene>
<dbReference type="RefSeq" id="WP_021003732.1">
    <property type="nucleotide sequence ID" value="NZ_JZWI01000037.1"/>
</dbReference>
<dbReference type="EMBL" id="JZWI01000037">
    <property type="protein sequence ID" value="KLN53227.1"/>
    <property type="molecule type" value="Genomic_DNA"/>
</dbReference>
<comment type="caution">
    <text evidence="3">The sequence shown here is derived from an EMBL/GenBank/DDBJ whole genome shotgun (WGS) entry which is preliminary data.</text>
</comment>
<dbReference type="PANTHER" id="PTHR46268:SF15">
    <property type="entry name" value="UNIVERSAL STRESS PROTEIN HP_0031"/>
    <property type="match status" value="1"/>
</dbReference>
<dbReference type="InterPro" id="IPR006016">
    <property type="entry name" value="UspA"/>
</dbReference>
<dbReference type="Gene3D" id="3.40.50.12370">
    <property type="match status" value="1"/>
</dbReference>
<accession>A0A0H2LXI4</accession>
<evidence type="ECO:0000259" key="2">
    <source>
        <dbReference type="Pfam" id="PF00582"/>
    </source>
</evidence>
<feature type="domain" description="UspA" evidence="2">
    <location>
        <begin position="214"/>
        <end position="277"/>
    </location>
</feature>
<dbReference type="SUPFAM" id="SSF52402">
    <property type="entry name" value="Adenine nucleotide alpha hydrolases-like"/>
    <property type="match status" value="2"/>
</dbReference>
<dbReference type="InterPro" id="IPR006015">
    <property type="entry name" value="Universal_stress_UspA"/>
</dbReference>
<evidence type="ECO:0000313" key="4">
    <source>
        <dbReference type="Proteomes" id="UP000035170"/>
    </source>
</evidence>
<dbReference type="Pfam" id="PF00582">
    <property type="entry name" value="Usp"/>
    <property type="match status" value="1"/>
</dbReference>
<dbReference type="PANTHER" id="PTHR46268">
    <property type="entry name" value="STRESS RESPONSE PROTEIN NHAX"/>
    <property type="match status" value="1"/>
</dbReference>
<evidence type="ECO:0000313" key="3">
    <source>
        <dbReference type="EMBL" id="KLN53227.1"/>
    </source>
</evidence>
<dbReference type="AlphaFoldDB" id="A0A0H2LXI4"/>
<dbReference type="CDD" id="cd00293">
    <property type="entry name" value="USP-like"/>
    <property type="match status" value="1"/>
</dbReference>